<feature type="transmembrane region" description="Helical" evidence="1">
    <location>
        <begin position="101"/>
        <end position="123"/>
    </location>
</feature>
<accession>A0A6B3LQK9</accession>
<protein>
    <submittedName>
        <fullName evidence="3">CPBP family intramembrane metalloprotease</fullName>
    </submittedName>
</protein>
<keyword evidence="3" id="KW-0378">Hydrolase</keyword>
<keyword evidence="3" id="KW-0645">Protease</keyword>
<evidence type="ECO:0000313" key="3">
    <source>
        <dbReference type="EMBL" id="NEM97365.1"/>
    </source>
</evidence>
<feature type="transmembrane region" description="Helical" evidence="1">
    <location>
        <begin position="158"/>
        <end position="176"/>
    </location>
</feature>
<dbReference type="PANTHER" id="PTHR39430">
    <property type="entry name" value="MEMBRANE-ASSOCIATED PROTEASE-RELATED"/>
    <property type="match status" value="1"/>
</dbReference>
<keyword evidence="1" id="KW-0812">Transmembrane</keyword>
<feature type="transmembrane region" description="Helical" evidence="1">
    <location>
        <begin position="220"/>
        <end position="240"/>
    </location>
</feature>
<dbReference type="Proteomes" id="UP000474777">
    <property type="component" value="Unassembled WGS sequence"/>
</dbReference>
<dbReference type="GO" id="GO:0006508">
    <property type="term" value="P:proteolysis"/>
    <property type="evidence" value="ECO:0007669"/>
    <property type="project" value="UniProtKB-KW"/>
</dbReference>
<feature type="transmembrane region" description="Helical" evidence="1">
    <location>
        <begin position="183"/>
        <end position="200"/>
    </location>
</feature>
<name>A0A6B3LQK9_9BACT</name>
<proteinExistence type="predicted"/>
<keyword evidence="3" id="KW-0482">Metalloprotease</keyword>
<keyword evidence="1" id="KW-0472">Membrane</keyword>
<feature type="transmembrane region" description="Helical" evidence="1">
    <location>
        <begin position="135"/>
        <end position="152"/>
    </location>
</feature>
<sequence>MLWIVGFLLLDLYFNLIPRLITLDVLPWLAYAFGFYAVAHLFARYVLKLKGVTDFGLQLHKGWFKFLMLGFVIGLLNWCVKYLAFYQMGKFEVTGMMETGYIVPMLAQALVGMLLASAMNDVICRGYWLPYFRRNNLMAFYILFTTIVYALDDSWNEGITITNFIFSAVLGISLAYTVVKTGAIWMAIGIHWGANMMYRAMFGFNGQGMWQVNQLQDGVVYEWVSIGITALIFPVVYLLLRNKKPAQAPADLQLKPSTGVAV</sequence>
<keyword evidence="1" id="KW-1133">Transmembrane helix</keyword>
<reference evidence="3 4" key="1">
    <citation type="submission" date="2020-02" db="EMBL/GenBank/DDBJ databases">
        <authorList>
            <person name="Kim M.K."/>
        </authorList>
    </citation>
    <scope>NUCLEOTIDE SEQUENCE [LARGE SCALE GENOMIC DNA]</scope>
    <source>
        <strain evidence="3 4">BT327</strain>
    </source>
</reference>
<evidence type="ECO:0000313" key="4">
    <source>
        <dbReference type="Proteomes" id="UP000474777"/>
    </source>
</evidence>
<feature type="transmembrane region" description="Helical" evidence="1">
    <location>
        <begin position="28"/>
        <end position="47"/>
    </location>
</feature>
<dbReference type="Pfam" id="PF02517">
    <property type="entry name" value="Rce1-like"/>
    <property type="match status" value="1"/>
</dbReference>
<evidence type="ECO:0000259" key="2">
    <source>
        <dbReference type="Pfam" id="PF02517"/>
    </source>
</evidence>
<feature type="transmembrane region" description="Helical" evidence="1">
    <location>
        <begin position="67"/>
        <end position="89"/>
    </location>
</feature>
<dbReference type="InterPro" id="IPR003675">
    <property type="entry name" value="Rce1/LyrA-like_dom"/>
</dbReference>
<dbReference type="EMBL" id="JAAGWD010000002">
    <property type="protein sequence ID" value="NEM97365.1"/>
    <property type="molecule type" value="Genomic_DNA"/>
</dbReference>
<evidence type="ECO:0000256" key="1">
    <source>
        <dbReference type="SAM" id="Phobius"/>
    </source>
</evidence>
<dbReference type="AlphaFoldDB" id="A0A6B3LQK9"/>
<dbReference type="PANTHER" id="PTHR39430:SF1">
    <property type="entry name" value="PROTEASE"/>
    <property type="match status" value="1"/>
</dbReference>
<gene>
    <name evidence="3" type="ORF">GXP69_06635</name>
</gene>
<comment type="caution">
    <text evidence="3">The sequence shown here is derived from an EMBL/GenBank/DDBJ whole genome shotgun (WGS) entry which is preliminary data.</text>
</comment>
<dbReference type="GO" id="GO:0080120">
    <property type="term" value="P:CAAX-box protein maturation"/>
    <property type="evidence" value="ECO:0007669"/>
    <property type="project" value="UniProtKB-ARBA"/>
</dbReference>
<feature type="domain" description="CAAX prenyl protease 2/Lysostaphin resistance protein A-like" evidence="2">
    <location>
        <begin position="106"/>
        <end position="197"/>
    </location>
</feature>
<keyword evidence="4" id="KW-1185">Reference proteome</keyword>
<dbReference type="GO" id="GO:0004175">
    <property type="term" value="F:endopeptidase activity"/>
    <property type="evidence" value="ECO:0007669"/>
    <property type="project" value="UniProtKB-ARBA"/>
</dbReference>
<organism evidence="3 4">
    <name type="scientific">Pontibacter burrus</name>
    <dbReference type="NCBI Taxonomy" id="2704466"/>
    <lineage>
        <taxon>Bacteria</taxon>
        <taxon>Pseudomonadati</taxon>
        <taxon>Bacteroidota</taxon>
        <taxon>Cytophagia</taxon>
        <taxon>Cytophagales</taxon>
        <taxon>Hymenobacteraceae</taxon>
        <taxon>Pontibacter</taxon>
    </lineage>
</organism>
<dbReference type="GO" id="GO:0008237">
    <property type="term" value="F:metallopeptidase activity"/>
    <property type="evidence" value="ECO:0007669"/>
    <property type="project" value="UniProtKB-KW"/>
</dbReference>